<comment type="caution">
    <text evidence="1">The sequence shown here is derived from an EMBL/GenBank/DDBJ whole genome shotgun (WGS) entry which is preliminary data.</text>
</comment>
<evidence type="ECO:0000313" key="1">
    <source>
        <dbReference type="EMBL" id="PZN01454.1"/>
    </source>
</evidence>
<accession>A0A2W4LUX5</accession>
<sequence length="217" mass="23457">MWHEQILRWLREEHGEAPERTAAGYLRWWYLSAIAIYAAMLFHHRRRVPSLRPSDLHVRISPQGRPDVSGVAVTADEFVCLPNDPAAGTRAATTVASAQALAALLRARFAGHAARFIASYRPAVRFGPHTWWATATDALDTGLWMAGQLGGDEGAGVADAALVLPDALAPFTSASTLRCQTVDGTPCWVGRAGSCCLPYLGQDGEALSFTPISHRPQ</sequence>
<dbReference type="STRING" id="1111738.GCA_000427905_01288"/>
<dbReference type="AlphaFoldDB" id="A0A2W4LUX5"/>
<gene>
    <name evidence="1" type="ORF">DIU77_00600</name>
</gene>
<organism evidence="1">
    <name type="scientific">Thermocrispum agreste</name>
    <dbReference type="NCBI Taxonomy" id="37925"/>
    <lineage>
        <taxon>Bacteria</taxon>
        <taxon>Bacillati</taxon>
        <taxon>Actinomycetota</taxon>
        <taxon>Actinomycetes</taxon>
        <taxon>Pseudonocardiales</taxon>
        <taxon>Pseudonocardiaceae</taxon>
        <taxon>Thermocrispum</taxon>
    </lineage>
</organism>
<name>A0A2W4LUX5_9PSEU</name>
<reference evidence="1" key="1">
    <citation type="submission" date="2018-05" db="EMBL/GenBank/DDBJ databases">
        <authorList>
            <person name="Lanie J.A."/>
            <person name="Ng W.-L."/>
            <person name="Kazmierczak K.M."/>
            <person name="Andrzejewski T.M."/>
            <person name="Davidsen T.M."/>
            <person name="Wayne K.J."/>
            <person name="Tettelin H."/>
            <person name="Glass J.I."/>
            <person name="Rusch D."/>
            <person name="Podicherti R."/>
            <person name="Tsui H.-C.T."/>
            <person name="Winkler M.E."/>
        </authorList>
    </citation>
    <scope>NUCLEOTIDE SEQUENCE</scope>
    <source>
        <strain evidence="1">ZC4RG45</strain>
    </source>
</reference>
<dbReference type="EMBL" id="QGUI01000012">
    <property type="protein sequence ID" value="PZN01454.1"/>
    <property type="molecule type" value="Genomic_DNA"/>
</dbReference>
<proteinExistence type="predicted"/>
<protein>
    <submittedName>
        <fullName evidence="1">Iron-sulfur protein</fullName>
    </submittedName>
</protein>